<accession>A0A6P9DQJ4</accession>
<dbReference type="OrthoDB" id="9909653at2759"/>
<dbReference type="RefSeq" id="XP_034293470.1">
    <property type="nucleotide sequence ID" value="XM_034437579.2"/>
</dbReference>
<feature type="chain" id="PRO_5027590372" evidence="1">
    <location>
        <begin position="28"/>
        <end position="495"/>
    </location>
</feature>
<feature type="signal peptide" evidence="1">
    <location>
        <begin position="1"/>
        <end position="27"/>
    </location>
</feature>
<dbReference type="PANTHER" id="PTHR10424">
    <property type="entry name" value="VIRAL ENVELOPE PROTEIN"/>
    <property type="match status" value="1"/>
</dbReference>
<organism evidence="2 3">
    <name type="scientific">Pantherophis guttatus</name>
    <name type="common">Corn snake</name>
    <name type="synonym">Elaphe guttata</name>
    <dbReference type="NCBI Taxonomy" id="94885"/>
    <lineage>
        <taxon>Eukaryota</taxon>
        <taxon>Metazoa</taxon>
        <taxon>Chordata</taxon>
        <taxon>Craniata</taxon>
        <taxon>Vertebrata</taxon>
        <taxon>Euteleostomi</taxon>
        <taxon>Lepidosauria</taxon>
        <taxon>Squamata</taxon>
        <taxon>Bifurcata</taxon>
        <taxon>Unidentata</taxon>
        <taxon>Episquamata</taxon>
        <taxon>Toxicofera</taxon>
        <taxon>Serpentes</taxon>
        <taxon>Colubroidea</taxon>
        <taxon>Colubridae</taxon>
        <taxon>Colubrinae</taxon>
        <taxon>Pantherophis</taxon>
    </lineage>
</organism>
<sequence length="495" mass="55387">MAPTFTLAQQLILTFLILGTSTPKAEVSRSQCEQCLVTTRRGNKVTKTLVYHSHYNCKEQTTSCVHNTTSYEICPNNGSPICFNPHGTGADPYGQIEIKITKTVHQPQRFTVFHSFYEEMETKMNIPSVTKNLFIDLAERIVSSLNVTNCYVCGGANVGEQWPWESREVNLTTLHQMNLTWSSVDRPREWNLKTSIIGNTCFQRTSSRLVTIPLGDLVCQNVLAANDSATWWSGTNGSRPDNPFSSYKQLSSIWDRLHDASFSWPAPDGLFWICGKKAYVSLPEKWSGTCVLGTINPSFFLLPIVPGKRLGVQMSDEIGQRQKRSLQITSQNTWGNDDWPTERSIQIYGPATWAEDGMNGYRTPIYLPNHLIRLQADVETITNAMSTSPELLAKSNTQIPTAAYQKRLASDYLLAQEDGVCRKCNPSNCCIKIDDTTKMIKEITDSMMKVAHVPVQTWNGAVDFNSFGGIFSGWKRIGFLVLLALEVSSSPVSLH</sequence>
<proteinExistence type="predicted"/>
<dbReference type="OMA" id="NDSATWW"/>
<dbReference type="InParanoid" id="A0A6P9DQJ4"/>
<keyword evidence="2" id="KW-1185">Reference proteome</keyword>
<dbReference type="SUPFAM" id="SSF58069">
    <property type="entry name" value="Virus ectodomain"/>
    <property type="match status" value="1"/>
</dbReference>
<dbReference type="AlphaFoldDB" id="A0A6P9DQJ4"/>
<evidence type="ECO:0000313" key="2">
    <source>
        <dbReference type="Proteomes" id="UP001652622"/>
    </source>
</evidence>
<evidence type="ECO:0000313" key="3">
    <source>
        <dbReference type="RefSeq" id="XP_034293470.1"/>
    </source>
</evidence>
<dbReference type="KEGG" id="pgut:117677417"/>
<gene>
    <name evidence="3" type="primary">LOC117677417</name>
</gene>
<keyword evidence="1" id="KW-0732">Signal</keyword>
<protein>
    <submittedName>
        <fullName evidence="3">Endogenous retrovirus group 3 member 1 Env polyprotein-like</fullName>
    </submittedName>
</protein>
<evidence type="ECO:0000256" key="1">
    <source>
        <dbReference type="SAM" id="SignalP"/>
    </source>
</evidence>
<dbReference type="GeneID" id="117677417"/>
<dbReference type="Proteomes" id="UP001652622">
    <property type="component" value="Unplaced"/>
</dbReference>
<dbReference type="InterPro" id="IPR018154">
    <property type="entry name" value="TLV/ENV_coat_polyprotein"/>
</dbReference>
<reference evidence="3" key="1">
    <citation type="submission" date="2025-08" db="UniProtKB">
        <authorList>
            <consortium name="RefSeq"/>
        </authorList>
    </citation>
    <scope>IDENTIFICATION</scope>
    <source>
        <tissue evidence="3">Blood</tissue>
    </source>
</reference>
<name>A0A6P9DQJ4_PANGU</name>
<dbReference type="PANTHER" id="PTHR10424:SF68">
    <property type="entry name" value="ENDOGENOUS RETROVIRUS GROUP 3 MEMBER 1 ENV POLYPROTEIN"/>
    <property type="match status" value="1"/>
</dbReference>
<dbReference type="Gene3D" id="1.10.287.210">
    <property type="match status" value="1"/>
</dbReference>